<keyword evidence="2" id="KW-0808">Transferase</keyword>
<keyword evidence="1 2" id="KW-0833">Ubl conjugation pathway</keyword>
<comment type="function">
    <text evidence="2">Functions as an E3 ubiquitin ligase.</text>
</comment>
<dbReference type="AlphaFoldDB" id="A0AAV1W418"/>
<dbReference type="PANTHER" id="PTHR22849:SF128">
    <property type="entry name" value="U-BOX DOMAIN-CONTAINING PROTEIN"/>
    <property type="match status" value="1"/>
</dbReference>
<dbReference type="InterPro" id="IPR011989">
    <property type="entry name" value="ARM-like"/>
</dbReference>
<dbReference type="SUPFAM" id="SSF48371">
    <property type="entry name" value="ARM repeat"/>
    <property type="match status" value="1"/>
</dbReference>
<dbReference type="PANTHER" id="PTHR22849">
    <property type="entry name" value="WDSAM1 PROTEIN"/>
    <property type="match status" value="1"/>
</dbReference>
<comment type="caution">
    <text evidence="4">The sequence shown here is derived from an EMBL/GenBank/DDBJ whole genome shotgun (WGS) entry which is preliminary data.</text>
</comment>
<dbReference type="InterPro" id="IPR058678">
    <property type="entry name" value="ARM_PUB"/>
</dbReference>
<proteinExistence type="predicted"/>
<comment type="catalytic activity">
    <reaction evidence="2">
        <text>S-ubiquitinyl-[E2 ubiquitin-conjugating enzyme]-L-cysteine + [acceptor protein]-L-lysine = [E2 ubiquitin-conjugating enzyme]-L-cysteine + N(6)-ubiquitinyl-[acceptor protein]-L-lysine.</text>
        <dbReference type="EC" id="2.3.2.27"/>
    </reaction>
</comment>
<reference evidence="4 5" key="1">
    <citation type="submission" date="2024-03" db="EMBL/GenBank/DDBJ databases">
        <authorList>
            <person name="Martinez-Hernandez J."/>
        </authorList>
    </citation>
    <scope>NUCLEOTIDE SEQUENCE [LARGE SCALE GENOMIC DNA]</scope>
</reference>
<name>A0AAV1W418_LUPLU</name>
<dbReference type="Proteomes" id="UP001497480">
    <property type="component" value="Unassembled WGS sequence"/>
</dbReference>
<evidence type="ECO:0000259" key="3">
    <source>
        <dbReference type="Pfam" id="PF25598"/>
    </source>
</evidence>
<dbReference type="EMBL" id="CAXHTB010000003">
    <property type="protein sequence ID" value="CAL0303981.1"/>
    <property type="molecule type" value="Genomic_DNA"/>
</dbReference>
<dbReference type="InterPro" id="IPR045185">
    <property type="entry name" value="PUB22/23/24-like"/>
</dbReference>
<dbReference type="GO" id="GO:0061630">
    <property type="term" value="F:ubiquitin protein ligase activity"/>
    <property type="evidence" value="ECO:0007669"/>
    <property type="project" value="UniProtKB-UniRule"/>
</dbReference>
<dbReference type="GO" id="GO:0016567">
    <property type="term" value="P:protein ubiquitination"/>
    <property type="evidence" value="ECO:0007669"/>
    <property type="project" value="UniProtKB-UniRule"/>
</dbReference>
<evidence type="ECO:0000313" key="5">
    <source>
        <dbReference type="Proteomes" id="UP001497480"/>
    </source>
</evidence>
<accession>A0AAV1W418</accession>
<evidence type="ECO:0000256" key="1">
    <source>
        <dbReference type="ARBA" id="ARBA00022786"/>
    </source>
</evidence>
<keyword evidence="5" id="KW-1185">Reference proteome</keyword>
<dbReference type="InterPro" id="IPR016024">
    <property type="entry name" value="ARM-type_fold"/>
</dbReference>
<evidence type="ECO:0000313" key="4">
    <source>
        <dbReference type="EMBL" id="CAL0303981.1"/>
    </source>
</evidence>
<feature type="domain" description="U-box" evidence="3">
    <location>
        <begin position="48"/>
        <end position="368"/>
    </location>
</feature>
<dbReference type="EC" id="2.3.2.27" evidence="2"/>
<protein>
    <recommendedName>
        <fullName evidence="2 3">U-box domain-containing protein</fullName>
        <ecNumber evidence="2">2.3.2.27</ecNumber>
    </recommendedName>
    <alternativeName>
        <fullName evidence="2">RING-type E3 ubiquitin transferase PUB</fullName>
    </alternativeName>
</protein>
<dbReference type="Gene3D" id="1.25.10.10">
    <property type="entry name" value="Leucine-rich Repeat Variant"/>
    <property type="match status" value="1"/>
</dbReference>
<dbReference type="Pfam" id="PF25598">
    <property type="entry name" value="ARM_PUB"/>
    <property type="match status" value="1"/>
</dbReference>
<gene>
    <name evidence="4" type="ORF">LLUT_LOCUS5041</name>
</gene>
<evidence type="ECO:0000256" key="2">
    <source>
        <dbReference type="RuleBase" id="RU369093"/>
    </source>
</evidence>
<organism evidence="4 5">
    <name type="scientific">Lupinus luteus</name>
    <name type="common">European yellow lupine</name>
    <dbReference type="NCBI Taxonomy" id="3873"/>
    <lineage>
        <taxon>Eukaryota</taxon>
        <taxon>Viridiplantae</taxon>
        <taxon>Streptophyta</taxon>
        <taxon>Embryophyta</taxon>
        <taxon>Tracheophyta</taxon>
        <taxon>Spermatophyta</taxon>
        <taxon>Magnoliopsida</taxon>
        <taxon>eudicotyledons</taxon>
        <taxon>Gunneridae</taxon>
        <taxon>Pentapetalae</taxon>
        <taxon>rosids</taxon>
        <taxon>fabids</taxon>
        <taxon>Fabales</taxon>
        <taxon>Fabaceae</taxon>
        <taxon>Papilionoideae</taxon>
        <taxon>50 kb inversion clade</taxon>
        <taxon>genistoids sensu lato</taxon>
        <taxon>core genistoids</taxon>
        <taxon>Genisteae</taxon>
        <taxon>Lupinus</taxon>
    </lineage>
</organism>
<sequence length="395" mass="44453">MQPLPRSPEFLIPNHTLFRLIHAWRSANEGKGVHQILTSVIPLDKTHVQKLVRDVEVPHLYQSVLEKMVALATESERNRTCMVEEGVTKTMVMVINKSFKAANNRNRVLLGTGKTTCLEEVIKILSLLWNTQTMANNNMQPLVGKSLDFINSLTWILKLKVDNNVKLVNKAMPLLKSTIEVADSNRLGSLTIEFFREIVTVLRKKKSLSQQAIKSALHVLIETCPLGRNKTKIVEAGAVKELIEIELEKPENKNITELVFNLLAHLCSCVEGRKQFLLHAAGIAMISKRILRVSPATDDRAIHIFALIAKYSGCNEVVREMLRVGAVSKLCMVMQADCGSYLKEKAKDIIRLHSKVWNSSPCIHRGKTDLSRYVEELEMDQPSAWAIPSPAIFYS</sequence>
<comment type="pathway">
    <text evidence="2">Protein modification; protein ubiquitination.</text>
</comment>